<gene>
    <name evidence="7" type="ORF">ACFSCY_00025</name>
</gene>
<evidence type="ECO:0000256" key="4">
    <source>
        <dbReference type="ARBA" id="ARBA00023125"/>
    </source>
</evidence>
<comment type="caution">
    <text evidence="7">The sequence shown here is derived from an EMBL/GenBank/DDBJ whole genome shotgun (WGS) entry which is preliminary data.</text>
</comment>
<dbReference type="InterPro" id="IPR036388">
    <property type="entry name" value="WH-like_DNA-bd_sf"/>
</dbReference>
<dbReference type="InterPro" id="IPR039425">
    <property type="entry name" value="RNA_pol_sigma-70-like"/>
</dbReference>
<evidence type="ECO:0000313" key="7">
    <source>
        <dbReference type="EMBL" id="MFD1527827.1"/>
    </source>
</evidence>
<dbReference type="EMBL" id="JBHUCP010000001">
    <property type="protein sequence ID" value="MFD1527827.1"/>
    <property type="molecule type" value="Genomic_DNA"/>
</dbReference>
<sequence>MSAVVWATVVRPRGTRVDRAWAGRVEQSEVGDTVRRAAAGDKAAWDAIVESFSGLVWSIATSYRLGQADAAEVVQTTWLRLVENLDRLREPERLGGWLATTAGREALRLLRLRGREIVTDDEGRFDDAPSALPNPEETALGAERKRQMRRAFAKLPERCRRLLHLVIVVSPPYAEVAAALEMPIGSIGPTRARCLDRLRKLLDADGGSGSAVGC</sequence>
<evidence type="ECO:0000256" key="1">
    <source>
        <dbReference type="ARBA" id="ARBA00010641"/>
    </source>
</evidence>
<dbReference type="Pfam" id="PF04542">
    <property type="entry name" value="Sigma70_r2"/>
    <property type="match status" value="1"/>
</dbReference>
<proteinExistence type="inferred from homology"/>
<keyword evidence="4" id="KW-0238">DNA-binding</keyword>
<dbReference type="InterPro" id="IPR013324">
    <property type="entry name" value="RNA_pol_sigma_r3/r4-like"/>
</dbReference>
<keyword evidence="2" id="KW-0805">Transcription regulation</keyword>
<keyword evidence="3" id="KW-0731">Sigma factor</keyword>
<keyword evidence="5" id="KW-0804">Transcription</keyword>
<accession>A0ABW4FF47</accession>
<dbReference type="InterPro" id="IPR014284">
    <property type="entry name" value="RNA_pol_sigma-70_dom"/>
</dbReference>
<evidence type="ECO:0000256" key="2">
    <source>
        <dbReference type="ARBA" id="ARBA00023015"/>
    </source>
</evidence>
<reference evidence="8" key="1">
    <citation type="journal article" date="2019" name="Int. J. Syst. Evol. Microbiol.">
        <title>The Global Catalogue of Microorganisms (GCM) 10K type strain sequencing project: providing services to taxonomists for standard genome sequencing and annotation.</title>
        <authorList>
            <consortium name="The Broad Institute Genomics Platform"/>
            <consortium name="The Broad Institute Genome Sequencing Center for Infectious Disease"/>
            <person name="Wu L."/>
            <person name="Ma J."/>
        </authorList>
    </citation>
    <scope>NUCLEOTIDE SEQUENCE [LARGE SCALE GENOMIC DNA]</scope>
    <source>
        <strain evidence="8">JCM 12165</strain>
    </source>
</reference>
<organism evidence="7 8">
    <name type="scientific">Pseudonocardia aurantiaca</name>
    <dbReference type="NCBI Taxonomy" id="75290"/>
    <lineage>
        <taxon>Bacteria</taxon>
        <taxon>Bacillati</taxon>
        <taxon>Actinomycetota</taxon>
        <taxon>Actinomycetes</taxon>
        <taxon>Pseudonocardiales</taxon>
        <taxon>Pseudonocardiaceae</taxon>
        <taxon>Pseudonocardia</taxon>
    </lineage>
</organism>
<keyword evidence="8" id="KW-1185">Reference proteome</keyword>
<evidence type="ECO:0000256" key="3">
    <source>
        <dbReference type="ARBA" id="ARBA00023082"/>
    </source>
</evidence>
<dbReference type="PANTHER" id="PTHR43133:SF8">
    <property type="entry name" value="RNA POLYMERASE SIGMA FACTOR HI_1459-RELATED"/>
    <property type="match status" value="1"/>
</dbReference>
<dbReference type="Gene3D" id="1.10.1740.10">
    <property type="match status" value="1"/>
</dbReference>
<dbReference type="PANTHER" id="PTHR43133">
    <property type="entry name" value="RNA POLYMERASE ECF-TYPE SIGMA FACTO"/>
    <property type="match status" value="1"/>
</dbReference>
<dbReference type="SUPFAM" id="SSF88659">
    <property type="entry name" value="Sigma3 and sigma4 domains of RNA polymerase sigma factors"/>
    <property type="match status" value="1"/>
</dbReference>
<dbReference type="Gene3D" id="1.10.10.10">
    <property type="entry name" value="Winged helix-like DNA-binding domain superfamily/Winged helix DNA-binding domain"/>
    <property type="match status" value="1"/>
</dbReference>
<name>A0ABW4FF47_9PSEU</name>
<protein>
    <submittedName>
        <fullName evidence="7">RNA polymerase sigma factor</fullName>
    </submittedName>
</protein>
<feature type="domain" description="RNA polymerase sigma-70 region 2" evidence="6">
    <location>
        <begin position="49"/>
        <end position="115"/>
    </location>
</feature>
<dbReference type="RefSeq" id="WP_343971687.1">
    <property type="nucleotide sequence ID" value="NZ_BAAAJG010000003.1"/>
</dbReference>
<dbReference type="InterPro" id="IPR007627">
    <property type="entry name" value="RNA_pol_sigma70_r2"/>
</dbReference>
<dbReference type="SUPFAM" id="SSF88946">
    <property type="entry name" value="Sigma2 domain of RNA polymerase sigma factors"/>
    <property type="match status" value="1"/>
</dbReference>
<comment type="similarity">
    <text evidence="1">Belongs to the sigma-70 factor family. ECF subfamily.</text>
</comment>
<evidence type="ECO:0000313" key="8">
    <source>
        <dbReference type="Proteomes" id="UP001597145"/>
    </source>
</evidence>
<dbReference type="InterPro" id="IPR013325">
    <property type="entry name" value="RNA_pol_sigma_r2"/>
</dbReference>
<dbReference type="NCBIfam" id="TIGR02937">
    <property type="entry name" value="sigma70-ECF"/>
    <property type="match status" value="1"/>
</dbReference>
<dbReference type="Proteomes" id="UP001597145">
    <property type="component" value="Unassembled WGS sequence"/>
</dbReference>
<evidence type="ECO:0000259" key="6">
    <source>
        <dbReference type="Pfam" id="PF04542"/>
    </source>
</evidence>
<evidence type="ECO:0000256" key="5">
    <source>
        <dbReference type="ARBA" id="ARBA00023163"/>
    </source>
</evidence>